<feature type="compositionally biased region" description="Polar residues" evidence="1">
    <location>
        <begin position="210"/>
        <end position="220"/>
    </location>
</feature>
<evidence type="ECO:0000256" key="1">
    <source>
        <dbReference type="SAM" id="MobiDB-lite"/>
    </source>
</evidence>
<dbReference type="Proteomes" id="UP000799118">
    <property type="component" value="Unassembled WGS sequence"/>
</dbReference>
<dbReference type="AlphaFoldDB" id="A0A6A4HNZ9"/>
<feature type="compositionally biased region" description="Basic residues" evidence="1">
    <location>
        <begin position="225"/>
        <end position="241"/>
    </location>
</feature>
<gene>
    <name evidence="2" type="ORF">BT96DRAFT_1020055</name>
</gene>
<accession>A0A6A4HNZ9</accession>
<evidence type="ECO:0000313" key="2">
    <source>
        <dbReference type="EMBL" id="KAE9398525.1"/>
    </source>
</evidence>
<feature type="compositionally biased region" description="Gly residues" evidence="1">
    <location>
        <begin position="242"/>
        <end position="253"/>
    </location>
</feature>
<feature type="compositionally biased region" description="Polar residues" evidence="1">
    <location>
        <begin position="1"/>
        <end position="32"/>
    </location>
</feature>
<evidence type="ECO:0000313" key="3">
    <source>
        <dbReference type="Proteomes" id="UP000799118"/>
    </source>
</evidence>
<dbReference type="OrthoDB" id="435402at2759"/>
<feature type="compositionally biased region" description="Basic and acidic residues" evidence="1">
    <location>
        <begin position="632"/>
        <end position="647"/>
    </location>
</feature>
<feature type="region of interest" description="Disordered" evidence="1">
    <location>
        <begin position="1"/>
        <end position="34"/>
    </location>
</feature>
<sequence>MLEEVSQQELDQQVETLPQPATEQHSQEQSAFTFRAPTKIRSPESYKNHRPWYERWEYEDNRSPVMRFNPSVNRSIRVKSALKAFNRRYWPFKDTALWEQWEQIQIFLGLQLIMPVWHTRAQYEASLAAEAAQDALDSSDESDFGENFPKSSAATNGLDDADSDAEPDATDDVGKCKSAELDDGEIKTVHLEGTDTSSGLKVNTGRRCFQNPNPSGSFDNSAHRALVRGRGRGQVRGRGNGRGHGGSRGGGITGKKQLKTRPPYHAWGVLSPPVVDSVEEIQALFKQAKDEQEDRLIEFMNDPAGRVRMYLGSWMRRECINLTEKNVHTAPLLLKFFVKFLLKHDVFSGERETDTTATIPDFKSALYLNFDSSGMDVISNLQLALQITLAAIEELPLISKATKALTFGTFAAICGNLFGVDMFALNYGHSPVVVDQGSTDKQEQSVGMPQLEPAMPSPNPSLKPKQTVESASDDDANSIKSIDSTDDIANLASTFSSLTDITVPNMFETVLNADAWSDGDISTKAEAIHSLLGPSGSEVLASIPRTHEAGVAELSLRRIREIVYPATNGYDFNSIVAIESELDADSIEDVLSTRLVKVILDPWVGWETKEAEPDLFEPRILRRGATGTTDGTSDHAKKKEEPGLKHDPLQGSITVLLEPDCSSALRVGMGLGAIWVEMARASGSVSCGDTVEPKADGNKDVFWYMADMKVAVPSYYAAN</sequence>
<feature type="region of interest" description="Disordered" evidence="1">
    <location>
        <begin position="195"/>
        <end position="258"/>
    </location>
</feature>
<feature type="region of interest" description="Disordered" evidence="1">
    <location>
        <begin position="621"/>
        <end position="647"/>
    </location>
</feature>
<feature type="region of interest" description="Disordered" evidence="1">
    <location>
        <begin position="436"/>
        <end position="479"/>
    </location>
</feature>
<protein>
    <submittedName>
        <fullName evidence="2">Uncharacterized protein</fullName>
    </submittedName>
</protein>
<reference evidence="2" key="1">
    <citation type="journal article" date="2019" name="Environ. Microbiol.">
        <title>Fungal ecological strategies reflected in gene transcription - a case study of two litter decomposers.</title>
        <authorList>
            <person name="Barbi F."/>
            <person name="Kohler A."/>
            <person name="Barry K."/>
            <person name="Baskaran P."/>
            <person name="Daum C."/>
            <person name="Fauchery L."/>
            <person name="Ihrmark K."/>
            <person name="Kuo A."/>
            <person name="LaButti K."/>
            <person name="Lipzen A."/>
            <person name="Morin E."/>
            <person name="Grigoriev I.V."/>
            <person name="Henrissat B."/>
            <person name="Lindahl B."/>
            <person name="Martin F."/>
        </authorList>
    </citation>
    <scope>NUCLEOTIDE SEQUENCE</scope>
    <source>
        <strain evidence="2">JB14</strain>
    </source>
</reference>
<feature type="region of interest" description="Disordered" evidence="1">
    <location>
        <begin position="138"/>
        <end position="177"/>
    </location>
</feature>
<name>A0A6A4HNZ9_9AGAR</name>
<feature type="compositionally biased region" description="Acidic residues" evidence="1">
    <location>
        <begin position="159"/>
        <end position="171"/>
    </location>
</feature>
<organism evidence="2 3">
    <name type="scientific">Gymnopus androsaceus JB14</name>
    <dbReference type="NCBI Taxonomy" id="1447944"/>
    <lineage>
        <taxon>Eukaryota</taxon>
        <taxon>Fungi</taxon>
        <taxon>Dikarya</taxon>
        <taxon>Basidiomycota</taxon>
        <taxon>Agaricomycotina</taxon>
        <taxon>Agaricomycetes</taxon>
        <taxon>Agaricomycetidae</taxon>
        <taxon>Agaricales</taxon>
        <taxon>Marasmiineae</taxon>
        <taxon>Omphalotaceae</taxon>
        <taxon>Gymnopus</taxon>
    </lineage>
</organism>
<keyword evidence="3" id="KW-1185">Reference proteome</keyword>
<dbReference type="EMBL" id="ML769481">
    <property type="protein sequence ID" value="KAE9398525.1"/>
    <property type="molecule type" value="Genomic_DNA"/>
</dbReference>
<proteinExistence type="predicted"/>